<comment type="caution">
    <text evidence="4">The sequence shown here is derived from an EMBL/GenBank/DDBJ whole genome shotgun (WGS) entry which is preliminary data.</text>
</comment>
<dbReference type="Pfam" id="PF00072">
    <property type="entry name" value="Response_reg"/>
    <property type="match status" value="1"/>
</dbReference>
<feature type="domain" description="Response regulatory" evidence="2">
    <location>
        <begin position="8"/>
        <end position="120"/>
    </location>
</feature>
<evidence type="ECO:0008006" key="6">
    <source>
        <dbReference type="Google" id="ProtNLM"/>
    </source>
</evidence>
<evidence type="ECO:0000259" key="2">
    <source>
        <dbReference type="PROSITE" id="PS50110"/>
    </source>
</evidence>
<evidence type="ECO:0000313" key="5">
    <source>
        <dbReference type="Proteomes" id="UP000192796"/>
    </source>
</evidence>
<dbReference type="InterPro" id="IPR011006">
    <property type="entry name" value="CheY-like_superfamily"/>
</dbReference>
<sequence length="250" mass="28340">MNPPAPLRVIIVEDLPAIRKDLEYLLHQQPGFTLIGACATVREALVLIQSTRPDLLLLDIGLPDGTGFDILEQMRPVQSKVIFLTAHQEYAIKAIRYGAIDYLLKPLDLDEFKEALQRVSHAQPLLEEQIAIASQSFRKQKLQDNLALRSQQCVQIVGLEDICYLQADNGCTTVFLNGGKKIVTTKFLKDYEELLSGTSFLRTHHSYLINGTYIDRYHPKKGVLYLKDGTEIPVSLRKKEIVDLHFKKLL</sequence>
<dbReference type="Pfam" id="PF04397">
    <property type="entry name" value="LytTR"/>
    <property type="match status" value="1"/>
</dbReference>
<accession>A0A1V9FZM3</accession>
<dbReference type="InterPro" id="IPR007492">
    <property type="entry name" value="LytTR_DNA-bd_dom"/>
</dbReference>
<keyword evidence="5" id="KW-1185">Reference proteome</keyword>
<keyword evidence="1" id="KW-0597">Phosphoprotein</keyword>
<dbReference type="InterPro" id="IPR001789">
    <property type="entry name" value="Sig_transdc_resp-reg_receiver"/>
</dbReference>
<proteinExistence type="predicted"/>
<dbReference type="PANTHER" id="PTHR45526">
    <property type="entry name" value="TRANSCRIPTIONAL REGULATORY PROTEIN DPIA"/>
    <property type="match status" value="1"/>
</dbReference>
<dbReference type="PROSITE" id="PS50110">
    <property type="entry name" value="RESPONSE_REGULATORY"/>
    <property type="match status" value="1"/>
</dbReference>
<protein>
    <recommendedName>
        <fullName evidence="6">DNA-binding response regulator</fullName>
    </recommendedName>
</protein>
<dbReference type="Proteomes" id="UP000192796">
    <property type="component" value="Unassembled WGS sequence"/>
</dbReference>
<dbReference type="Gene3D" id="2.40.50.1020">
    <property type="entry name" value="LytTr DNA-binding domain"/>
    <property type="match status" value="1"/>
</dbReference>
<feature type="domain" description="HTH LytTR-type" evidence="3">
    <location>
        <begin position="159"/>
        <end position="248"/>
    </location>
</feature>
<dbReference type="SUPFAM" id="SSF52172">
    <property type="entry name" value="CheY-like"/>
    <property type="match status" value="1"/>
</dbReference>
<feature type="modified residue" description="4-aspartylphosphate" evidence="1">
    <location>
        <position position="59"/>
    </location>
</feature>
<evidence type="ECO:0000313" key="4">
    <source>
        <dbReference type="EMBL" id="OQP63793.1"/>
    </source>
</evidence>
<dbReference type="EMBL" id="LVYD01000044">
    <property type="protein sequence ID" value="OQP63793.1"/>
    <property type="molecule type" value="Genomic_DNA"/>
</dbReference>
<dbReference type="GO" id="GO:0003677">
    <property type="term" value="F:DNA binding"/>
    <property type="evidence" value="ECO:0007669"/>
    <property type="project" value="InterPro"/>
</dbReference>
<dbReference type="InterPro" id="IPR051271">
    <property type="entry name" value="2C-system_Tx_regulators"/>
</dbReference>
<dbReference type="SMART" id="SM00448">
    <property type="entry name" value="REC"/>
    <property type="match status" value="1"/>
</dbReference>
<dbReference type="AlphaFoldDB" id="A0A1V9FZM3"/>
<dbReference type="STRING" id="1703345.A3860_22910"/>
<dbReference type="OrthoDB" id="1646880at2"/>
<dbReference type="PANTHER" id="PTHR45526:SF1">
    <property type="entry name" value="TRANSCRIPTIONAL REGULATORY PROTEIN DCUR-RELATED"/>
    <property type="match status" value="1"/>
</dbReference>
<organism evidence="4 5">
    <name type="scientific">Niastella vici</name>
    <dbReference type="NCBI Taxonomy" id="1703345"/>
    <lineage>
        <taxon>Bacteria</taxon>
        <taxon>Pseudomonadati</taxon>
        <taxon>Bacteroidota</taxon>
        <taxon>Chitinophagia</taxon>
        <taxon>Chitinophagales</taxon>
        <taxon>Chitinophagaceae</taxon>
        <taxon>Niastella</taxon>
    </lineage>
</organism>
<dbReference type="SMART" id="SM00850">
    <property type="entry name" value="LytTR"/>
    <property type="match status" value="1"/>
</dbReference>
<dbReference type="Gene3D" id="3.40.50.2300">
    <property type="match status" value="1"/>
</dbReference>
<gene>
    <name evidence="4" type="ORF">A3860_22910</name>
</gene>
<name>A0A1V9FZM3_9BACT</name>
<evidence type="ECO:0000256" key="1">
    <source>
        <dbReference type="PROSITE-ProRule" id="PRU00169"/>
    </source>
</evidence>
<dbReference type="GO" id="GO:0000156">
    <property type="term" value="F:phosphorelay response regulator activity"/>
    <property type="evidence" value="ECO:0007669"/>
    <property type="project" value="TreeGrafter"/>
</dbReference>
<dbReference type="RefSeq" id="WP_081147455.1">
    <property type="nucleotide sequence ID" value="NZ_LVYD01000044.1"/>
</dbReference>
<dbReference type="PROSITE" id="PS50930">
    <property type="entry name" value="HTH_LYTTR"/>
    <property type="match status" value="1"/>
</dbReference>
<reference evidence="4 5" key="1">
    <citation type="submission" date="2016-03" db="EMBL/GenBank/DDBJ databases">
        <title>Niastella vici sp. nov., isolated from farmland soil.</title>
        <authorList>
            <person name="Chen L."/>
            <person name="Wang D."/>
            <person name="Yang S."/>
            <person name="Wang G."/>
        </authorList>
    </citation>
    <scope>NUCLEOTIDE SEQUENCE [LARGE SCALE GENOMIC DNA]</scope>
    <source>
        <strain evidence="4 5">DJ57</strain>
    </source>
</reference>
<evidence type="ECO:0000259" key="3">
    <source>
        <dbReference type="PROSITE" id="PS50930"/>
    </source>
</evidence>